<dbReference type="AlphaFoldDB" id="A0A6N2L405"/>
<organism evidence="2">
    <name type="scientific">Salix viminalis</name>
    <name type="common">Common osier</name>
    <name type="synonym">Basket willow</name>
    <dbReference type="NCBI Taxonomy" id="40686"/>
    <lineage>
        <taxon>Eukaryota</taxon>
        <taxon>Viridiplantae</taxon>
        <taxon>Streptophyta</taxon>
        <taxon>Embryophyta</taxon>
        <taxon>Tracheophyta</taxon>
        <taxon>Spermatophyta</taxon>
        <taxon>Magnoliopsida</taxon>
        <taxon>eudicotyledons</taxon>
        <taxon>Gunneridae</taxon>
        <taxon>Pentapetalae</taxon>
        <taxon>rosids</taxon>
        <taxon>fabids</taxon>
        <taxon>Malpighiales</taxon>
        <taxon>Salicaceae</taxon>
        <taxon>Saliceae</taxon>
        <taxon>Salix</taxon>
    </lineage>
</organism>
<proteinExistence type="predicted"/>
<gene>
    <name evidence="2" type="ORF">SVIM_LOCUS177980</name>
</gene>
<reference evidence="2" key="1">
    <citation type="submission" date="2019-03" db="EMBL/GenBank/DDBJ databases">
        <authorList>
            <person name="Mank J."/>
            <person name="Almeida P."/>
        </authorList>
    </citation>
    <scope>NUCLEOTIDE SEQUENCE</scope>
    <source>
        <strain evidence="2">78183</strain>
    </source>
</reference>
<feature type="transmembrane region" description="Helical" evidence="1">
    <location>
        <begin position="103"/>
        <end position="127"/>
    </location>
</feature>
<name>A0A6N2L405_SALVM</name>
<dbReference type="EMBL" id="CAADRP010001112">
    <property type="protein sequence ID" value="VFU35708.1"/>
    <property type="molecule type" value="Genomic_DNA"/>
</dbReference>
<evidence type="ECO:0008006" key="3">
    <source>
        <dbReference type="Google" id="ProtNLM"/>
    </source>
</evidence>
<protein>
    <recommendedName>
        <fullName evidence="3">Response regulatory domain-containing protein</fullName>
    </recommendedName>
</protein>
<keyword evidence="1" id="KW-0472">Membrane</keyword>
<keyword evidence="1" id="KW-1133">Transmembrane helix</keyword>
<evidence type="ECO:0000313" key="2">
    <source>
        <dbReference type="EMBL" id="VFU35708.1"/>
    </source>
</evidence>
<sequence length="129" mass="14735">MLVMLRSSFPAMIIVQTSNREGIENPTGLETNDQNQRAKSSLDLSVILTSPSRATKQIIGITSESEVDQQAFMDADLDNCVEKPLNPRRVAEYWLLRLNLANVLWLIETLYSALYVFMFDLLIFMCFQI</sequence>
<keyword evidence="1" id="KW-0812">Transmembrane</keyword>
<evidence type="ECO:0000256" key="1">
    <source>
        <dbReference type="SAM" id="Phobius"/>
    </source>
</evidence>
<accession>A0A6N2L405</accession>